<dbReference type="Pfam" id="PF05697">
    <property type="entry name" value="Trigger_N"/>
    <property type="match status" value="1"/>
</dbReference>
<gene>
    <name evidence="2" type="ORF">C9940_04635</name>
</gene>
<dbReference type="EMBL" id="PYVN01000066">
    <property type="protein sequence ID" value="PTB85881.1"/>
    <property type="molecule type" value="Genomic_DNA"/>
</dbReference>
<comment type="caution">
    <text evidence="2">The sequence shown here is derived from an EMBL/GenBank/DDBJ whole genome shotgun (WGS) entry which is preliminary data.</text>
</comment>
<reference evidence="2" key="1">
    <citation type="submission" date="2018-03" db="EMBL/GenBank/DDBJ databases">
        <title>Cross-interface Injection: A General Nanoliter Liquid Handling Method Applied to Single Cells Genome Amplification Automated Nanoliter Liquid Handling Applied to Single Cell Multiple Displacement Amplification.</title>
        <authorList>
            <person name="Yun J."/>
            <person name="Xu P."/>
            <person name="Xu J."/>
            <person name="Dai X."/>
            <person name="Wang Y."/>
            <person name="Zheng X."/>
            <person name="Cao C."/>
            <person name="Yi Q."/>
            <person name="Zhu Y."/>
            <person name="Wang L."/>
            <person name="Dong Z."/>
            <person name="Huang Y."/>
            <person name="Huang L."/>
            <person name="Du W."/>
        </authorList>
    </citation>
    <scope>NUCLEOTIDE SEQUENCE [LARGE SCALE GENOMIC DNA]</scope>
    <source>
        <strain evidence="2">Z-D3-2</strain>
    </source>
</reference>
<dbReference type="GO" id="GO:0015031">
    <property type="term" value="P:protein transport"/>
    <property type="evidence" value="ECO:0007669"/>
    <property type="project" value="InterPro"/>
</dbReference>
<sequence length="48" mass="5601">MQVSVETTQGLERRATIVVPAEAIEKEVTRLLKEEYRNRRINGFRKGK</sequence>
<evidence type="ECO:0000259" key="1">
    <source>
        <dbReference type="Pfam" id="PF05697"/>
    </source>
</evidence>
<accession>A0A2T4CWF6</accession>
<dbReference type="InterPro" id="IPR008881">
    <property type="entry name" value="Trigger_fac_ribosome-bd_bac"/>
</dbReference>
<name>A0A2T4CWF6_9GAMM</name>
<dbReference type="Gene3D" id="3.30.70.1050">
    <property type="entry name" value="Trigger factor ribosome-binding domain"/>
    <property type="match status" value="1"/>
</dbReference>
<feature type="non-terminal residue" evidence="2">
    <location>
        <position position="48"/>
    </location>
</feature>
<organism evidence="2">
    <name type="scientific">Pseudidiomarina aestuarii</name>
    <dbReference type="NCBI Taxonomy" id="624146"/>
    <lineage>
        <taxon>Bacteria</taxon>
        <taxon>Pseudomonadati</taxon>
        <taxon>Pseudomonadota</taxon>
        <taxon>Gammaproteobacteria</taxon>
        <taxon>Alteromonadales</taxon>
        <taxon>Idiomarinaceae</taxon>
        <taxon>Pseudidiomarina</taxon>
    </lineage>
</organism>
<protein>
    <submittedName>
        <fullName evidence="2">Trigger factor</fullName>
    </submittedName>
</protein>
<feature type="domain" description="Trigger factor ribosome-binding bacterial" evidence="1">
    <location>
        <begin position="1"/>
        <end position="48"/>
    </location>
</feature>
<proteinExistence type="predicted"/>
<dbReference type="AlphaFoldDB" id="A0A2T4CWF6"/>
<dbReference type="InterPro" id="IPR036611">
    <property type="entry name" value="Trigger_fac_ribosome-bd_sf"/>
</dbReference>
<dbReference type="GO" id="GO:0006457">
    <property type="term" value="P:protein folding"/>
    <property type="evidence" value="ECO:0007669"/>
    <property type="project" value="InterPro"/>
</dbReference>
<evidence type="ECO:0000313" key="2">
    <source>
        <dbReference type="EMBL" id="PTB85881.1"/>
    </source>
</evidence>
<dbReference type="SUPFAM" id="SSF102735">
    <property type="entry name" value="Trigger factor ribosome-binding domain"/>
    <property type="match status" value="1"/>
</dbReference>